<organism evidence="5 6">
    <name type="scientific">Aplosporella prunicola CBS 121167</name>
    <dbReference type="NCBI Taxonomy" id="1176127"/>
    <lineage>
        <taxon>Eukaryota</taxon>
        <taxon>Fungi</taxon>
        <taxon>Dikarya</taxon>
        <taxon>Ascomycota</taxon>
        <taxon>Pezizomycotina</taxon>
        <taxon>Dothideomycetes</taxon>
        <taxon>Dothideomycetes incertae sedis</taxon>
        <taxon>Botryosphaeriales</taxon>
        <taxon>Aplosporellaceae</taxon>
        <taxon>Aplosporella</taxon>
    </lineage>
</organism>
<dbReference type="PANTHER" id="PTHR47706">
    <property type="entry name" value="NMRA-LIKE FAMILY PROTEIN"/>
    <property type="match status" value="1"/>
</dbReference>
<dbReference type="Pfam" id="PF05368">
    <property type="entry name" value="NmrA"/>
    <property type="match status" value="1"/>
</dbReference>
<evidence type="ECO:0000256" key="2">
    <source>
        <dbReference type="ARBA" id="ARBA00022857"/>
    </source>
</evidence>
<dbReference type="EMBL" id="ML995476">
    <property type="protein sequence ID" value="KAF2146398.1"/>
    <property type="molecule type" value="Genomic_DNA"/>
</dbReference>
<keyword evidence="6" id="KW-1185">Reference proteome</keyword>
<keyword evidence="3" id="KW-0560">Oxidoreductase</keyword>
<evidence type="ECO:0000259" key="4">
    <source>
        <dbReference type="Pfam" id="PF05368"/>
    </source>
</evidence>
<evidence type="ECO:0000313" key="5">
    <source>
        <dbReference type="EMBL" id="KAF2146398.1"/>
    </source>
</evidence>
<feature type="domain" description="NmrA-like" evidence="4">
    <location>
        <begin position="4"/>
        <end position="245"/>
    </location>
</feature>
<proteinExistence type="inferred from homology"/>
<dbReference type="GeneID" id="54302861"/>
<dbReference type="RefSeq" id="XP_033402107.1">
    <property type="nucleotide sequence ID" value="XM_033545355.1"/>
</dbReference>
<evidence type="ECO:0000256" key="3">
    <source>
        <dbReference type="ARBA" id="ARBA00023002"/>
    </source>
</evidence>
<dbReference type="InterPro" id="IPR051609">
    <property type="entry name" value="NmrA/Isoflavone_reductase-like"/>
</dbReference>
<evidence type="ECO:0000313" key="6">
    <source>
        <dbReference type="Proteomes" id="UP000799438"/>
    </source>
</evidence>
<dbReference type="Gene3D" id="3.90.25.10">
    <property type="entry name" value="UDP-galactose 4-epimerase, domain 1"/>
    <property type="match status" value="1"/>
</dbReference>
<gene>
    <name evidence="5" type="ORF">K452DRAFT_341044</name>
</gene>
<name>A0A6A6BRJ2_9PEZI</name>
<dbReference type="OrthoDB" id="419598at2759"/>
<dbReference type="GO" id="GO:0016491">
    <property type="term" value="F:oxidoreductase activity"/>
    <property type="evidence" value="ECO:0007669"/>
    <property type="project" value="UniProtKB-KW"/>
</dbReference>
<dbReference type="Gene3D" id="3.40.50.720">
    <property type="entry name" value="NAD(P)-binding Rossmann-like Domain"/>
    <property type="match status" value="1"/>
</dbReference>
<dbReference type="AlphaFoldDB" id="A0A6A6BRJ2"/>
<dbReference type="PANTHER" id="PTHR47706:SF4">
    <property type="entry name" value="NMRA-LIKE DOMAIN-CONTAINING PROTEIN"/>
    <property type="match status" value="1"/>
</dbReference>
<evidence type="ECO:0000256" key="1">
    <source>
        <dbReference type="ARBA" id="ARBA00005725"/>
    </source>
</evidence>
<accession>A0A6A6BRJ2</accession>
<dbReference type="InterPro" id="IPR008030">
    <property type="entry name" value="NmrA-like"/>
</dbReference>
<comment type="similarity">
    <text evidence="1">Belongs to the NmrA-type oxidoreductase family. Isoflavone reductase subfamily.</text>
</comment>
<dbReference type="Proteomes" id="UP000799438">
    <property type="component" value="Unassembled WGS sequence"/>
</dbReference>
<reference evidence="5" key="1">
    <citation type="journal article" date="2020" name="Stud. Mycol.">
        <title>101 Dothideomycetes genomes: a test case for predicting lifestyles and emergence of pathogens.</title>
        <authorList>
            <person name="Haridas S."/>
            <person name="Albert R."/>
            <person name="Binder M."/>
            <person name="Bloem J."/>
            <person name="Labutti K."/>
            <person name="Salamov A."/>
            <person name="Andreopoulos B."/>
            <person name="Baker S."/>
            <person name="Barry K."/>
            <person name="Bills G."/>
            <person name="Bluhm B."/>
            <person name="Cannon C."/>
            <person name="Castanera R."/>
            <person name="Culley D."/>
            <person name="Daum C."/>
            <person name="Ezra D."/>
            <person name="Gonzalez J."/>
            <person name="Henrissat B."/>
            <person name="Kuo A."/>
            <person name="Liang C."/>
            <person name="Lipzen A."/>
            <person name="Lutzoni F."/>
            <person name="Magnuson J."/>
            <person name="Mondo S."/>
            <person name="Nolan M."/>
            <person name="Ohm R."/>
            <person name="Pangilinan J."/>
            <person name="Park H.-J."/>
            <person name="Ramirez L."/>
            <person name="Alfaro M."/>
            <person name="Sun H."/>
            <person name="Tritt A."/>
            <person name="Yoshinaga Y."/>
            <person name="Zwiers L.-H."/>
            <person name="Turgeon B."/>
            <person name="Goodwin S."/>
            <person name="Spatafora J."/>
            <person name="Crous P."/>
            <person name="Grigoriev I."/>
        </authorList>
    </citation>
    <scope>NUCLEOTIDE SEQUENCE</scope>
    <source>
        <strain evidence="5">CBS 121167</strain>
    </source>
</reference>
<protein>
    <recommendedName>
        <fullName evidence="4">NmrA-like domain-containing protein</fullName>
    </recommendedName>
</protein>
<keyword evidence="2" id="KW-0521">NADP</keyword>
<sequence>MVNVAIAGGTGAVGRTILEVLKDHPQHTPIILTRKAPEEVQEQFGVKAVQLDYDDVESLKQELEAHSIHTVISTFGNRGDSFKISQVNLIKAAGQSSETKRFVPSSFGAPYPEGSDAILPPLKYYFASIDELKKTNLQWTVVLNGIFLDYYAMPHIKTYLNPNSLALDIASRIAAIPGDGNVPITFTYTFDVARFVVAMLDLEEWPEETRLAGDRVTFNEFVALAEEVTGSNFTVQYDGMEKLKRFEVTELPSHVPLYESFPKQRLQWFLAIFETWMADGTSNVAPELNQRFPHIKPLTVRAMLEQHWKGKGKGN</sequence>
<dbReference type="InterPro" id="IPR036291">
    <property type="entry name" value="NAD(P)-bd_dom_sf"/>
</dbReference>
<dbReference type="SUPFAM" id="SSF51735">
    <property type="entry name" value="NAD(P)-binding Rossmann-fold domains"/>
    <property type="match status" value="1"/>
</dbReference>